<evidence type="ECO:0000313" key="1">
    <source>
        <dbReference type="EMBL" id="KKN39404.1"/>
    </source>
</evidence>
<organism evidence="1">
    <name type="scientific">marine sediment metagenome</name>
    <dbReference type="NCBI Taxonomy" id="412755"/>
    <lineage>
        <taxon>unclassified sequences</taxon>
        <taxon>metagenomes</taxon>
        <taxon>ecological metagenomes</taxon>
    </lineage>
</organism>
<name>A0A0F9QA67_9ZZZZ</name>
<protein>
    <submittedName>
        <fullName evidence="1">Uncharacterized protein</fullName>
    </submittedName>
</protein>
<reference evidence="1" key="1">
    <citation type="journal article" date="2015" name="Nature">
        <title>Complex archaea that bridge the gap between prokaryotes and eukaryotes.</title>
        <authorList>
            <person name="Spang A."/>
            <person name="Saw J.H."/>
            <person name="Jorgensen S.L."/>
            <person name="Zaremba-Niedzwiedzka K."/>
            <person name="Martijn J."/>
            <person name="Lind A.E."/>
            <person name="van Eijk R."/>
            <person name="Schleper C."/>
            <person name="Guy L."/>
            <person name="Ettema T.J."/>
        </authorList>
    </citation>
    <scope>NUCLEOTIDE SEQUENCE</scope>
</reference>
<dbReference type="EMBL" id="LAZR01001766">
    <property type="protein sequence ID" value="KKN39404.1"/>
    <property type="molecule type" value="Genomic_DNA"/>
</dbReference>
<accession>A0A0F9QA67</accession>
<proteinExistence type="predicted"/>
<comment type="caution">
    <text evidence="1">The sequence shown here is derived from an EMBL/GenBank/DDBJ whole genome shotgun (WGS) entry which is preliminary data.</text>
</comment>
<sequence length="168" mass="18463">MNHQIPPSSVDASGFGETVKMFRPNKTKTGAAITVQAVQSRGANPVETVNIEGAYWAAGERSAKWEEKTTVQVSRQELPKFAATLTGFSPGMEAKFHGESKNTGYSMDSTTMELSVFSPGRKIAIRLNPDEVFWLTSLVLSQLKRSRPGLSVSDILNLLKLSYSKPRR</sequence>
<gene>
    <name evidence="1" type="ORF">LCGC14_0743580</name>
</gene>
<dbReference type="AlphaFoldDB" id="A0A0F9QA67"/>